<evidence type="ECO:0000313" key="3">
    <source>
        <dbReference type="EMBL" id="KAF2813146.1"/>
    </source>
</evidence>
<protein>
    <recommendedName>
        <fullName evidence="2">DUF2293 domain-containing protein</fullName>
    </recommendedName>
</protein>
<dbReference type="PANTHER" id="PTHR38113:SF1">
    <property type="entry name" value="DUF2293 DOMAIN-CONTAINING PROTEIN"/>
    <property type="match status" value="1"/>
</dbReference>
<dbReference type="OrthoDB" id="5288828at2759"/>
<dbReference type="PANTHER" id="PTHR38113">
    <property type="match status" value="1"/>
</dbReference>
<feature type="compositionally biased region" description="Basic and acidic residues" evidence="1">
    <location>
        <begin position="475"/>
        <end position="486"/>
    </location>
</feature>
<evidence type="ECO:0000256" key="1">
    <source>
        <dbReference type="SAM" id="MobiDB-lite"/>
    </source>
</evidence>
<dbReference type="EMBL" id="MU003696">
    <property type="protein sequence ID" value="KAF2813146.1"/>
    <property type="molecule type" value="Genomic_DNA"/>
</dbReference>
<sequence>MVKTKKKPLKAMNTFHIKPPEGYTYVPAGSPDLTERCKDLCRRENLLAYLVTEKPVRAIHRDPGKVAHHVHRIGFHFPSNVVDMACDYHGYVQHPNGTYYRPRDLNESHRIVRSLDTHRERIGKGRNLTVQETKDQIGAAMLDLFPNIPDDDMNEVIRRAFGEDEKTVGNDRDLGLPRRVQLAVGAHIRHQYTNYDQLLRSMHRDDARIVVEQDCLNVMKKWCGEDPEQLEEAFREVIILDDDDEEDDGGQLKIQGGRSEDDEEDDDIEIISGEARSQDLVLYSRDVAATHHFETRNAARAREEAYVVRPPSSRNGLSLSASAVNQDHRRSDPAYRPEQLVLAHLAHPRLPEHRTGYLRAKTPKREYRLAPTRPTASSLISPRQSAPFQGRDVHGRLFNLQPVEDEPLPVRPNAVGHRDLLYAAPNPVHPRLDSQRVRTHAEAGRHQLPRMPDTNISLSRDAYIWLPKTVDHEHDKPIPSIERDVAPPDYGLMHPKVTPSYHEARYKLRDRDRPLPPPPMAYPFEGNLSHQNSIDASVGIAAKGHGPSHTYQRQNLVCSPSVTERDLFNAKSESSSARSARRALMGLVIPPKL</sequence>
<gene>
    <name evidence="3 5" type="ORF">BDZ99DRAFT_411654</name>
</gene>
<feature type="region of interest" description="Disordered" evidence="1">
    <location>
        <begin position="475"/>
        <end position="496"/>
    </location>
</feature>
<dbReference type="GeneID" id="54457519"/>
<organism evidence="3">
    <name type="scientific">Mytilinidion resinicola</name>
    <dbReference type="NCBI Taxonomy" id="574789"/>
    <lineage>
        <taxon>Eukaryota</taxon>
        <taxon>Fungi</taxon>
        <taxon>Dikarya</taxon>
        <taxon>Ascomycota</taxon>
        <taxon>Pezizomycotina</taxon>
        <taxon>Dothideomycetes</taxon>
        <taxon>Pleosporomycetidae</taxon>
        <taxon>Mytilinidiales</taxon>
        <taxon>Mytilinidiaceae</taxon>
        <taxon>Mytilinidion</taxon>
    </lineage>
</organism>
<reference evidence="3 5" key="1">
    <citation type="journal article" date="2020" name="Stud. Mycol.">
        <title>101 Dothideomycetes genomes: a test case for predicting lifestyles and emergence of pathogens.</title>
        <authorList>
            <person name="Haridas S."/>
            <person name="Albert R."/>
            <person name="Binder M."/>
            <person name="Bloem J."/>
            <person name="Labutti K."/>
            <person name="Salamov A."/>
            <person name="Andreopoulos B."/>
            <person name="Baker S."/>
            <person name="Barry K."/>
            <person name="Bills G."/>
            <person name="Bluhm B."/>
            <person name="Cannon C."/>
            <person name="Castanera R."/>
            <person name="Culley D."/>
            <person name="Daum C."/>
            <person name="Ezra D."/>
            <person name="Gonzalez J."/>
            <person name="Henrissat B."/>
            <person name="Kuo A."/>
            <person name="Liang C."/>
            <person name="Lipzen A."/>
            <person name="Lutzoni F."/>
            <person name="Magnuson J."/>
            <person name="Mondo S."/>
            <person name="Nolan M."/>
            <person name="Ohm R."/>
            <person name="Pangilinan J."/>
            <person name="Park H.-J."/>
            <person name="Ramirez L."/>
            <person name="Alfaro M."/>
            <person name="Sun H."/>
            <person name="Tritt A."/>
            <person name="Yoshinaga Y."/>
            <person name="Zwiers L.-H."/>
            <person name="Turgeon B."/>
            <person name="Goodwin S."/>
            <person name="Spatafora J."/>
            <person name="Crous P."/>
            <person name="Grigoriev I."/>
        </authorList>
    </citation>
    <scope>NUCLEOTIDE SEQUENCE</scope>
    <source>
        <strain evidence="3 5">CBS 304.34</strain>
    </source>
</reference>
<accession>A0A6A6YW18</accession>
<dbReference type="Proteomes" id="UP000504636">
    <property type="component" value="Unplaced"/>
</dbReference>
<dbReference type="Pfam" id="PF10056">
    <property type="entry name" value="DUF2293"/>
    <property type="match status" value="1"/>
</dbReference>
<dbReference type="RefSeq" id="XP_033580110.1">
    <property type="nucleotide sequence ID" value="XM_033716626.1"/>
</dbReference>
<keyword evidence="4" id="KW-1185">Reference proteome</keyword>
<reference evidence="5" key="3">
    <citation type="submission" date="2025-04" db="UniProtKB">
        <authorList>
            <consortium name="RefSeq"/>
        </authorList>
    </citation>
    <scope>IDENTIFICATION</scope>
    <source>
        <strain evidence="5">CBS 304.34</strain>
    </source>
</reference>
<evidence type="ECO:0000313" key="4">
    <source>
        <dbReference type="Proteomes" id="UP000504636"/>
    </source>
</evidence>
<feature type="domain" description="DUF2293" evidence="2">
    <location>
        <begin position="140"/>
        <end position="222"/>
    </location>
</feature>
<evidence type="ECO:0000313" key="5">
    <source>
        <dbReference type="RefSeq" id="XP_033580110.1"/>
    </source>
</evidence>
<dbReference type="InterPro" id="IPR018744">
    <property type="entry name" value="DUF2293"/>
</dbReference>
<name>A0A6A6YW18_9PEZI</name>
<feature type="region of interest" description="Disordered" evidence="1">
    <location>
        <begin position="242"/>
        <end position="265"/>
    </location>
</feature>
<dbReference type="AlphaFoldDB" id="A0A6A6YW18"/>
<reference evidence="5" key="2">
    <citation type="submission" date="2020-04" db="EMBL/GenBank/DDBJ databases">
        <authorList>
            <consortium name="NCBI Genome Project"/>
        </authorList>
    </citation>
    <scope>NUCLEOTIDE SEQUENCE</scope>
    <source>
        <strain evidence="5">CBS 304.34</strain>
    </source>
</reference>
<evidence type="ECO:0000259" key="2">
    <source>
        <dbReference type="Pfam" id="PF10056"/>
    </source>
</evidence>
<proteinExistence type="predicted"/>